<evidence type="ECO:0000256" key="1">
    <source>
        <dbReference type="SAM" id="MobiDB-lite"/>
    </source>
</evidence>
<dbReference type="Proteomes" id="UP000727407">
    <property type="component" value="Unassembled WGS sequence"/>
</dbReference>
<feature type="region of interest" description="Disordered" evidence="1">
    <location>
        <begin position="1"/>
        <end position="63"/>
    </location>
</feature>
<gene>
    <name evidence="2" type="ORF">DAT39_015416</name>
</gene>
<reference evidence="2" key="1">
    <citation type="submission" date="2020-07" db="EMBL/GenBank/DDBJ databases">
        <title>Clarias magur genome sequencing, assembly and annotation.</title>
        <authorList>
            <person name="Kushwaha B."/>
            <person name="Kumar R."/>
            <person name="Das P."/>
            <person name="Joshi C.G."/>
            <person name="Kumar D."/>
            <person name="Nagpure N.S."/>
            <person name="Pandey M."/>
            <person name="Agarwal S."/>
            <person name="Srivastava S."/>
            <person name="Singh M."/>
            <person name="Sahoo L."/>
            <person name="Jayasankar P."/>
            <person name="Meher P.K."/>
            <person name="Koringa P.G."/>
            <person name="Iquebal M.A."/>
            <person name="Das S.P."/>
            <person name="Bit A."/>
            <person name="Patnaik S."/>
            <person name="Patel N."/>
            <person name="Shah T.M."/>
            <person name="Hinsu A."/>
            <person name="Jena J.K."/>
        </authorList>
    </citation>
    <scope>NUCLEOTIDE SEQUENCE</scope>
    <source>
        <strain evidence="2">CIFAMagur01</strain>
        <tissue evidence="2">Testis</tissue>
    </source>
</reference>
<dbReference type="AlphaFoldDB" id="A0A8J4UBF1"/>
<accession>A0A8J4UBF1</accession>
<organism evidence="2 3">
    <name type="scientific">Clarias magur</name>
    <name type="common">Asian catfish</name>
    <name type="synonym">Macropteronotus magur</name>
    <dbReference type="NCBI Taxonomy" id="1594786"/>
    <lineage>
        <taxon>Eukaryota</taxon>
        <taxon>Metazoa</taxon>
        <taxon>Chordata</taxon>
        <taxon>Craniata</taxon>
        <taxon>Vertebrata</taxon>
        <taxon>Euteleostomi</taxon>
        <taxon>Actinopterygii</taxon>
        <taxon>Neopterygii</taxon>
        <taxon>Teleostei</taxon>
        <taxon>Ostariophysi</taxon>
        <taxon>Siluriformes</taxon>
        <taxon>Clariidae</taxon>
        <taxon>Clarias</taxon>
    </lineage>
</organism>
<feature type="compositionally biased region" description="Polar residues" evidence="1">
    <location>
        <begin position="28"/>
        <end position="51"/>
    </location>
</feature>
<comment type="caution">
    <text evidence="2">The sequence shown here is derived from an EMBL/GenBank/DDBJ whole genome shotgun (WGS) entry which is preliminary data.</text>
</comment>
<name>A0A8J4UBF1_CLAMG</name>
<dbReference type="EMBL" id="QNUK01000351">
    <property type="protein sequence ID" value="KAF5894894.1"/>
    <property type="molecule type" value="Genomic_DNA"/>
</dbReference>
<protein>
    <submittedName>
        <fullName evidence="2">Uncharacterized protein</fullName>
    </submittedName>
</protein>
<evidence type="ECO:0000313" key="2">
    <source>
        <dbReference type="EMBL" id="KAF5894894.1"/>
    </source>
</evidence>
<evidence type="ECO:0000313" key="3">
    <source>
        <dbReference type="Proteomes" id="UP000727407"/>
    </source>
</evidence>
<sequence>MTAQGLMQKARESALSSLVHGQRRSSAEESNSPLTLLISNRNSFGSKQQRAPEQIKAATRHSG</sequence>
<keyword evidence="3" id="KW-1185">Reference proteome</keyword>
<proteinExistence type="predicted"/>